<accession>A0A0C3HAR7</accession>
<dbReference type="HOGENOM" id="CLU_004184_6_0_1"/>
<reference evidence="3" key="2">
    <citation type="submission" date="2015-01" db="EMBL/GenBank/DDBJ databases">
        <title>Evolutionary Origins and Diversification of the Mycorrhizal Mutualists.</title>
        <authorList>
            <consortium name="DOE Joint Genome Institute"/>
            <consortium name="Mycorrhizal Genomics Consortium"/>
            <person name="Kohler A."/>
            <person name="Kuo A."/>
            <person name="Nagy L.G."/>
            <person name="Floudas D."/>
            <person name="Copeland A."/>
            <person name="Barry K.W."/>
            <person name="Cichocki N."/>
            <person name="Veneault-Fourrey C."/>
            <person name="LaButti K."/>
            <person name="Lindquist E.A."/>
            <person name="Lipzen A."/>
            <person name="Lundell T."/>
            <person name="Morin E."/>
            <person name="Murat C."/>
            <person name="Riley R."/>
            <person name="Ohm R."/>
            <person name="Sun H."/>
            <person name="Tunlid A."/>
            <person name="Henrissat B."/>
            <person name="Grigoriev I.V."/>
            <person name="Hibbett D.S."/>
            <person name="Martin F."/>
        </authorList>
    </citation>
    <scope>NUCLEOTIDE SEQUENCE [LARGE SCALE GENOMIC DNA]</scope>
    <source>
        <strain evidence="3">Zn</strain>
    </source>
</reference>
<feature type="non-terminal residue" evidence="2">
    <location>
        <position position="234"/>
    </location>
</feature>
<dbReference type="InterPro" id="IPR052895">
    <property type="entry name" value="HetReg/Transcr_Mod"/>
</dbReference>
<evidence type="ECO:0000313" key="3">
    <source>
        <dbReference type="Proteomes" id="UP000054321"/>
    </source>
</evidence>
<protein>
    <recommendedName>
        <fullName evidence="1">Heterokaryon incompatibility domain-containing protein</fullName>
    </recommendedName>
</protein>
<dbReference type="PANTHER" id="PTHR24148:SF64">
    <property type="entry name" value="HETEROKARYON INCOMPATIBILITY DOMAIN-CONTAINING PROTEIN"/>
    <property type="match status" value="1"/>
</dbReference>
<sequence>MQALDLHSGPEDPSNDKSGTSFLEAIVQRIESIYLQRKLLSRLKSATPGDIYTQLDKARKQIRLLSIAAAPNRSDDLKGELKTVSLDDSPNFIALSYVWGDAKQVSTIELCSDGYAKNLPLGHNLDGVLRALRRLRGPITIWCDALCINQKDTTEKNFQVPLMASIYSDALRVMAFLDDGKEKFTKKSAIDFMNAVIKHPAHHSNFDLVVKIQFFLQESWWRRIWTAQEAILAK</sequence>
<organism evidence="2 3">
    <name type="scientific">Oidiodendron maius (strain Zn)</name>
    <dbReference type="NCBI Taxonomy" id="913774"/>
    <lineage>
        <taxon>Eukaryota</taxon>
        <taxon>Fungi</taxon>
        <taxon>Dikarya</taxon>
        <taxon>Ascomycota</taxon>
        <taxon>Pezizomycotina</taxon>
        <taxon>Leotiomycetes</taxon>
        <taxon>Leotiomycetes incertae sedis</taxon>
        <taxon>Myxotrichaceae</taxon>
        <taxon>Oidiodendron</taxon>
    </lineage>
</organism>
<dbReference type="Pfam" id="PF06985">
    <property type="entry name" value="HET"/>
    <property type="match status" value="1"/>
</dbReference>
<dbReference type="InParanoid" id="A0A0C3HAR7"/>
<dbReference type="PANTHER" id="PTHR24148">
    <property type="entry name" value="ANKYRIN REPEAT DOMAIN-CONTAINING PROTEIN 39 HOMOLOG-RELATED"/>
    <property type="match status" value="1"/>
</dbReference>
<dbReference type="AlphaFoldDB" id="A0A0C3HAR7"/>
<gene>
    <name evidence="2" type="ORF">OIDMADRAFT_114887</name>
</gene>
<reference evidence="2 3" key="1">
    <citation type="submission" date="2014-04" db="EMBL/GenBank/DDBJ databases">
        <authorList>
            <consortium name="DOE Joint Genome Institute"/>
            <person name="Kuo A."/>
            <person name="Martino E."/>
            <person name="Perotto S."/>
            <person name="Kohler A."/>
            <person name="Nagy L.G."/>
            <person name="Floudas D."/>
            <person name="Copeland A."/>
            <person name="Barry K.W."/>
            <person name="Cichocki N."/>
            <person name="Veneault-Fourrey C."/>
            <person name="LaButti K."/>
            <person name="Lindquist E.A."/>
            <person name="Lipzen A."/>
            <person name="Lundell T."/>
            <person name="Morin E."/>
            <person name="Murat C."/>
            <person name="Sun H."/>
            <person name="Tunlid A."/>
            <person name="Henrissat B."/>
            <person name="Grigoriev I.V."/>
            <person name="Hibbett D.S."/>
            <person name="Martin F."/>
            <person name="Nordberg H.P."/>
            <person name="Cantor M.N."/>
            <person name="Hua S.X."/>
        </authorList>
    </citation>
    <scope>NUCLEOTIDE SEQUENCE [LARGE SCALE GENOMIC DNA]</scope>
    <source>
        <strain evidence="2 3">Zn</strain>
    </source>
</reference>
<evidence type="ECO:0000259" key="1">
    <source>
        <dbReference type="Pfam" id="PF06985"/>
    </source>
</evidence>
<evidence type="ECO:0000313" key="2">
    <source>
        <dbReference type="EMBL" id="KIN05341.1"/>
    </source>
</evidence>
<keyword evidence="3" id="KW-1185">Reference proteome</keyword>
<proteinExistence type="predicted"/>
<dbReference type="EMBL" id="KN832872">
    <property type="protein sequence ID" value="KIN05341.1"/>
    <property type="molecule type" value="Genomic_DNA"/>
</dbReference>
<dbReference type="InterPro" id="IPR010730">
    <property type="entry name" value="HET"/>
</dbReference>
<dbReference type="Proteomes" id="UP000054321">
    <property type="component" value="Unassembled WGS sequence"/>
</dbReference>
<feature type="domain" description="Heterokaryon incompatibility" evidence="1">
    <location>
        <begin position="92"/>
        <end position="229"/>
    </location>
</feature>
<name>A0A0C3HAR7_OIDMZ</name>
<dbReference type="STRING" id="913774.A0A0C3HAR7"/>
<dbReference type="OrthoDB" id="2157530at2759"/>